<dbReference type="WBParaSite" id="DME_0000945301-mRNA-1">
    <property type="protein sequence ID" value="DME_0000945301-mRNA-1"/>
    <property type="gene ID" value="DME_0000945301"/>
</dbReference>
<dbReference type="GO" id="GO:0007004">
    <property type="term" value="P:telomere maintenance via telomerase"/>
    <property type="evidence" value="ECO:0007669"/>
    <property type="project" value="TreeGrafter"/>
</dbReference>
<sequence>MHRLNEQLRKSLLKYRIEMVKAKQEKARQEKEPLADLRNLEENLRKKNDDILFEMERKKGEVIQQKARIDEIRKQLNSQDFLDVETKFKQEFITKFVTENVIKDLTTYIHIVDESIVQYHAKKMEEINEILGTLWGKVYRGNDIDRIQIRSESVDEGEKRKSYNYRVVMCVEGMEFDMPGRCSAGQKMLASILIRIALSDVFCDKCSVIALDEPTANLDVFKVENLGEILAEIIEARCNYTDKNFQLIVITHDDRFVEHLRQLCRPEWVYAISKDSAGFNYPVFSNFFGICIRSFL</sequence>
<evidence type="ECO:0000256" key="1">
    <source>
        <dbReference type="SAM" id="Coils"/>
    </source>
</evidence>
<dbReference type="GO" id="GO:0030870">
    <property type="term" value="C:Mre11 complex"/>
    <property type="evidence" value="ECO:0007669"/>
    <property type="project" value="TreeGrafter"/>
</dbReference>
<evidence type="ECO:0000313" key="3">
    <source>
        <dbReference type="Proteomes" id="UP000038040"/>
    </source>
</evidence>
<dbReference type="SUPFAM" id="SSF52540">
    <property type="entry name" value="P-loop containing nucleoside triphosphate hydrolases"/>
    <property type="match status" value="1"/>
</dbReference>
<dbReference type="Gene3D" id="3.40.50.300">
    <property type="entry name" value="P-loop containing nucleotide triphosphate hydrolases"/>
    <property type="match status" value="1"/>
</dbReference>
<dbReference type="GO" id="GO:0000794">
    <property type="term" value="C:condensed nuclear chromosome"/>
    <property type="evidence" value="ECO:0007669"/>
    <property type="project" value="TreeGrafter"/>
</dbReference>
<organism evidence="3 5">
    <name type="scientific">Dracunculus medinensis</name>
    <name type="common">Guinea worm</name>
    <dbReference type="NCBI Taxonomy" id="318479"/>
    <lineage>
        <taxon>Eukaryota</taxon>
        <taxon>Metazoa</taxon>
        <taxon>Ecdysozoa</taxon>
        <taxon>Nematoda</taxon>
        <taxon>Chromadorea</taxon>
        <taxon>Rhabditida</taxon>
        <taxon>Spirurina</taxon>
        <taxon>Dracunculoidea</taxon>
        <taxon>Dracunculidae</taxon>
        <taxon>Dracunculus</taxon>
    </lineage>
</organism>
<evidence type="ECO:0000313" key="4">
    <source>
        <dbReference type="Proteomes" id="UP000274756"/>
    </source>
</evidence>
<dbReference type="Proteomes" id="UP000038040">
    <property type="component" value="Unplaced"/>
</dbReference>
<dbReference type="InterPro" id="IPR027417">
    <property type="entry name" value="P-loop_NTPase"/>
</dbReference>
<name>A0A0N4UNH1_DRAME</name>
<dbReference type="GO" id="GO:0006302">
    <property type="term" value="P:double-strand break repair"/>
    <property type="evidence" value="ECO:0007669"/>
    <property type="project" value="TreeGrafter"/>
</dbReference>
<dbReference type="PANTHER" id="PTHR18867">
    <property type="entry name" value="RAD50"/>
    <property type="match status" value="1"/>
</dbReference>
<dbReference type="AlphaFoldDB" id="A0A0N4UNH1"/>
<reference evidence="5" key="1">
    <citation type="submission" date="2017-02" db="UniProtKB">
        <authorList>
            <consortium name="WormBaseParasite"/>
        </authorList>
    </citation>
    <scope>IDENTIFICATION</scope>
</reference>
<proteinExistence type="predicted"/>
<dbReference type="STRING" id="318479.A0A0N4UNH1"/>
<dbReference type="GO" id="GO:0043047">
    <property type="term" value="F:single-stranded telomeric DNA binding"/>
    <property type="evidence" value="ECO:0007669"/>
    <property type="project" value="TreeGrafter"/>
</dbReference>
<dbReference type="OrthoDB" id="18797at2759"/>
<dbReference type="GO" id="GO:0003691">
    <property type="term" value="F:double-stranded telomeric DNA binding"/>
    <property type="evidence" value="ECO:0007669"/>
    <property type="project" value="TreeGrafter"/>
</dbReference>
<reference evidence="2 4" key="2">
    <citation type="submission" date="2018-11" db="EMBL/GenBank/DDBJ databases">
        <authorList>
            <consortium name="Pathogen Informatics"/>
        </authorList>
    </citation>
    <scope>NUCLEOTIDE SEQUENCE [LARGE SCALE GENOMIC DNA]</scope>
</reference>
<dbReference type="Proteomes" id="UP000274756">
    <property type="component" value="Unassembled WGS sequence"/>
</dbReference>
<keyword evidence="1" id="KW-0175">Coiled coil</keyword>
<dbReference type="GO" id="GO:0000722">
    <property type="term" value="P:telomere maintenance via recombination"/>
    <property type="evidence" value="ECO:0007669"/>
    <property type="project" value="TreeGrafter"/>
</dbReference>
<dbReference type="GO" id="GO:0051880">
    <property type="term" value="F:G-quadruplex DNA binding"/>
    <property type="evidence" value="ECO:0007669"/>
    <property type="project" value="TreeGrafter"/>
</dbReference>
<keyword evidence="4" id="KW-1185">Reference proteome</keyword>
<accession>A0A0N4UNH1</accession>
<feature type="coiled-coil region" evidence="1">
    <location>
        <begin position="5"/>
        <end position="75"/>
    </location>
</feature>
<evidence type="ECO:0000313" key="2">
    <source>
        <dbReference type="EMBL" id="VDN60694.1"/>
    </source>
</evidence>
<evidence type="ECO:0000313" key="5">
    <source>
        <dbReference type="WBParaSite" id="DME_0000945301-mRNA-1"/>
    </source>
</evidence>
<protein>
    <submittedName>
        <fullName evidence="5">DNA repair protein RAD50</fullName>
    </submittedName>
</protein>
<dbReference type="EMBL" id="UYYG01001234">
    <property type="protein sequence ID" value="VDN60694.1"/>
    <property type="molecule type" value="Genomic_DNA"/>
</dbReference>
<gene>
    <name evidence="2" type="ORF">DME_LOCUS10667</name>
</gene>
<dbReference type="PANTHER" id="PTHR18867:SF12">
    <property type="entry name" value="DNA REPAIR PROTEIN RAD50"/>
    <property type="match status" value="1"/>
</dbReference>
<dbReference type="GO" id="GO:0070192">
    <property type="term" value="P:chromosome organization involved in meiotic cell cycle"/>
    <property type="evidence" value="ECO:0007669"/>
    <property type="project" value="TreeGrafter"/>
</dbReference>